<feature type="domain" description="Topo IA-type catalytic" evidence="9">
    <location>
        <begin position="166"/>
        <end position="635"/>
    </location>
</feature>
<feature type="compositionally biased region" description="Basic and acidic residues" evidence="7">
    <location>
        <begin position="660"/>
        <end position="670"/>
    </location>
</feature>
<dbReference type="EC" id="5.6.2.1" evidence="3"/>
<feature type="region of interest" description="Disordered" evidence="7">
    <location>
        <begin position="1164"/>
        <end position="1298"/>
    </location>
</feature>
<comment type="catalytic activity">
    <reaction evidence="1">
        <text>ATP-independent breakage of single-stranded DNA, followed by passage and rejoining.</text>
        <dbReference type="EC" id="5.6.2.1"/>
    </reaction>
</comment>
<name>A0A2U3EK71_PURLI</name>
<evidence type="ECO:0000313" key="11">
    <source>
        <dbReference type="Proteomes" id="UP000245956"/>
    </source>
</evidence>
<evidence type="ECO:0000256" key="1">
    <source>
        <dbReference type="ARBA" id="ARBA00000213"/>
    </source>
</evidence>
<dbReference type="GO" id="GO:0006281">
    <property type="term" value="P:DNA repair"/>
    <property type="evidence" value="ECO:0007669"/>
    <property type="project" value="TreeGrafter"/>
</dbReference>
<evidence type="ECO:0000259" key="9">
    <source>
        <dbReference type="PROSITE" id="PS52039"/>
    </source>
</evidence>
<reference evidence="10 11" key="1">
    <citation type="journal article" date="2016" name="Front. Microbiol.">
        <title>Genome and transcriptome sequences reveal the specific parasitism of the nematophagous Purpureocillium lilacinum 36-1.</title>
        <authorList>
            <person name="Xie J."/>
            <person name="Li S."/>
            <person name="Mo C."/>
            <person name="Xiao X."/>
            <person name="Peng D."/>
            <person name="Wang G."/>
            <person name="Xiao Y."/>
        </authorList>
    </citation>
    <scope>NUCLEOTIDE SEQUENCE [LARGE SCALE GENOMIC DNA]</scope>
    <source>
        <strain evidence="10 11">36-1</strain>
    </source>
</reference>
<dbReference type="InterPro" id="IPR034144">
    <property type="entry name" value="TOPRIM_TopoIII"/>
</dbReference>
<feature type="region of interest" description="Disordered" evidence="7">
    <location>
        <begin position="659"/>
        <end position="692"/>
    </location>
</feature>
<gene>
    <name evidence="10" type="ORF">PCL_08221</name>
</gene>
<dbReference type="PANTHER" id="PTHR11390:SF21">
    <property type="entry name" value="DNA TOPOISOMERASE 3-ALPHA"/>
    <property type="match status" value="1"/>
</dbReference>
<dbReference type="InterPro" id="IPR023405">
    <property type="entry name" value="Topo_IA_core_domain"/>
</dbReference>
<keyword evidence="4" id="KW-0799">Topoisomerase</keyword>
<comment type="caution">
    <text evidence="10">The sequence shown here is derived from an EMBL/GenBank/DDBJ whole genome shotgun (WGS) entry which is preliminary data.</text>
</comment>
<dbReference type="Pfam" id="PF01131">
    <property type="entry name" value="Topoisom_bac"/>
    <property type="match status" value="1"/>
</dbReference>
<dbReference type="PROSITE" id="PS50880">
    <property type="entry name" value="TOPRIM"/>
    <property type="match status" value="1"/>
</dbReference>
<evidence type="ECO:0000313" key="10">
    <source>
        <dbReference type="EMBL" id="PWI74907.1"/>
    </source>
</evidence>
<dbReference type="InterPro" id="IPR003602">
    <property type="entry name" value="Topo_IA_DNA-bd_dom"/>
</dbReference>
<feature type="compositionally biased region" description="Basic and acidic residues" evidence="7">
    <location>
        <begin position="1265"/>
        <end position="1274"/>
    </location>
</feature>
<dbReference type="InterPro" id="IPR000380">
    <property type="entry name" value="Topo_IA"/>
</dbReference>
<keyword evidence="5" id="KW-0238">DNA-binding</keyword>
<feature type="compositionally biased region" description="Basic and acidic residues" evidence="7">
    <location>
        <begin position="1164"/>
        <end position="1175"/>
    </location>
</feature>
<organism evidence="10 11">
    <name type="scientific">Purpureocillium lilacinum</name>
    <name type="common">Paecilomyces lilacinus</name>
    <dbReference type="NCBI Taxonomy" id="33203"/>
    <lineage>
        <taxon>Eukaryota</taxon>
        <taxon>Fungi</taxon>
        <taxon>Dikarya</taxon>
        <taxon>Ascomycota</taxon>
        <taxon>Pezizomycotina</taxon>
        <taxon>Sordariomycetes</taxon>
        <taxon>Hypocreomycetidae</taxon>
        <taxon>Hypocreales</taxon>
        <taxon>Ophiocordycipitaceae</taxon>
        <taxon>Purpureocillium</taxon>
    </lineage>
</organism>
<dbReference type="GO" id="GO:0003677">
    <property type="term" value="F:DNA binding"/>
    <property type="evidence" value="ECO:0007669"/>
    <property type="project" value="UniProtKB-KW"/>
</dbReference>
<dbReference type="Gene3D" id="1.10.290.10">
    <property type="entry name" value="Topoisomerase I, domain 4"/>
    <property type="match status" value="1"/>
</dbReference>
<dbReference type="InterPro" id="IPR013824">
    <property type="entry name" value="Topo_IA_cen_sub1"/>
</dbReference>
<dbReference type="InterPro" id="IPR013826">
    <property type="entry name" value="Topo_IA_cen_sub3"/>
</dbReference>
<sequence length="1318" mass="145974">MKVLCVAEKPSISKAVAGHLSGGNFRTHGTRNQYIKNYSFQFNFGQSWGDCEVTMTCVSGHLTGVEFHSDYKNWESPPPESLFAAPIITTVQEDKRTIAQNIQDQAKYCRLLVIWTDCDLEGEHIGQEIVDAAKKGNRQLLVKRARFSNVERAHVLSAARRLIDLDDRQVNAVSARIELDLRIGFAFTRFMTTRLRNLGGPLAERILSYGSCQFPTLGFVVDRYFRVRNFVPEPFWSIKLMHKRDGKTVHFSWARNRLFDRMTAIILYERCLDAKKARVTKVQEKPTRKFKPLPLTTVELQKAATRMLRMSGHQAMTIAEGLYNKGFISYPRTETDRFDKGMNLRALVQKQTPDQRWGSFAQGLVGGAFQQPREGRHDDKAHPPIHPITYAAPTVLSAEEGRLYEYVVRRFLACCSDDAKGMATDVELQLGDERFSTRGVIVLERNYLDVYVYDKWDNTTELPKFTRGEEFAPTEAMMSEGKTSPPSYLTEADLIALMDANGIGTDATMAEHIQKIQDREYVATIERAGGSTGGDDEEGEAMPSRGGRGRGGARGGRGRGGATAGGRRGGGQKVFIPTQLGVALILGFDRMNFETSLGKPFLRKEMELKMKAICEGTTTKRAVLEESLAQYKQVFLQSQEQLGVLIQACQDKVLTDSNVESDKAKEDPGARHISPSAERGVVSQRSSPTSGNRRILACAVPRPRRDVGQRGVASKAQRGIAQSLRCRDARRVAPRMWSEDAQGGAVCHDNARRWAWRIREETNRGRQRYGFVGGGRWANVPELERSSTNPRGPVMTTALGSLSQSLGHWTGSIESKSDVEPLEGTAPFETLGCLQAALERLPVRAASGGRDPIRAAQRPNVISARRPFGRRRSRTETGTQDKFLRFLTTAGDCRDKRKTPLWSMKRRGGAMPAPATCVLRLHPRPLGGSPPPPPGHRARFPLQSYNVQNKCEKPRACRAPHHPAHVIRIIPPTADRADTGPRGGRANARWRKTKKDGRSAANDEPAQPSHARVGKRRTQYSTRQDGGIENVAYCMHDIAGKQLRQERKYVARAAAGAHLAGWEDGGYMVGCVVCVLLPRSRELLLQSVRLAAVEDKLACLGDGVGAVHRQGGIGSQRDGLGRQSFSPSSAMQLRKSYLFGPSHIGQGPRLCLWQQTLRQLLKTYHKESGPRRISSERQGQTGRSVPGHAMEGHGSGQGSGSALDQSKSGLTMTSTTPSYHQCSPPANTRRRGAGSASRFACSPPRPGTESDITTRFARHQAGGLDDAHEQDALGKRRSSSRWASTPRRALTRPPKTASKMRVDRRGSNLRLHFRLTSI</sequence>
<feature type="domain" description="Toprim" evidence="8">
    <location>
        <begin position="2"/>
        <end position="148"/>
    </location>
</feature>
<evidence type="ECO:0000259" key="8">
    <source>
        <dbReference type="PROSITE" id="PS50880"/>
    </source>
</evidence>
<dbReference type="GO" id="GO:0005634">
    <property type="term" value="C:nucleus"/>
    <property type="evidence" value="ECO:0007669"/>
    <property type="project" value="TreeGrafter"/>
</dbReference>
<dbReference type="GO" id="GO:0031422">
    <property type="term" value="C:RecQ family helicase-topoisomerase III complex"/>
    <property type="evidence" value="ECO:0007669"/>
    <property type="project" value="TreeGrafter"/>
</dbReference>
<dbReference type="Gene3D" id="2.70.20.10">
    <property type="entry name" value="Topoisomerase I, domain 3"/>
    <property type="match status" value="1"/>
</dbReference>
<dbReference type="GO" id="GO:0006310">
    <property type="term" value="P:DNA recombination"/>
    <property type="evidence" value="ECO:0007669"/>
    <property type="project" value="TreeGrafter"/>
</dbReference>
<dbReference type="Gene3D" id="3.40.50.140">
    <property type="match status" value="1"/>
</dbReference>
<protein>
    <recommendedName>
        <fullName evidence="3">DNA topoisomerase</fullName>
        <ecNumber evidence="3">5.6.2.1</ecNumber>
    </recommendedName>
</protein>
<dbReference type="SUPFAM" id="SSF56712">
    <property type="entry name" value="Prokaryotic type I DNA topoisomerase"/>
    <property type="match status" value="1"/>
</dbReference>
<dbReference type="InterPro" id="IPR013825">
    <property type="entry name" value="Topo_IA_cen_sub2"/>
</dbReference>
<accession>A0A2U3EK71</accession>
<dbReference type="Gene3D" id="1.10.460.10">
    <property type="entry name" value="Topoisomerase I, domain 2"/>
    <property type="match status" value="1"/>
</dbReference>
<dbReference type="PROSITE" id="PS52039">
    <property type="entry name" value="TOPO_IA_2"/>
    <property type="match status" value="1"/>
</dbReference>
<evidence type="ECO:0000256" key="6">
    <source>
        <dbReference type="ARBA" id="ARBA00023235"/>
    </source>
</evidence>
<feature type="region of interest" description="Disordered" evidence="7">
    <location>
        <begin position="971"/>
        <end position="1022"/>
    </location>
</feature>
<evidence type="ECO:0000256" key="3">
    <source>
        <dbReference type="ARBA" id="ARBA00012891"/>
    </source>
</evidence>
<dbReference type="InterPro" id="IPR003601">
    <property type="entry name" value="Topo_IA_2"/>
</dbReference>
<dbReference type="InterPro" id="IPR013497">
    <property type="entry name" value="Topo_IA_cen"/>
</dbReference>
<dbReference type="FunFam" id="1.10.290.10:FF:000001">
    <property type="entry name" value="DNA topoisomerase"/>
    <property type="match status" value="1"/>
</dbReference>
<feature type="compositionally biased region" description="Polar residues" evidence="7">
    <location>
        <begin position="1200"/>
        <end position="1226"/>
    </location>
</feature>
<evidence type="ECO:0000256" key="2">
    <source>
        <dbReference type="ARBA" id="ARBA00009446"/>
    </source>
</evidence>
<dbReference type="CDD" id="cd00186">
    <property type="entry name" value="TOP1Ac"/>
    <property type="match status" value="1"/>
</dbReference>
<dbReference type="PANTHER" id="PTHR11390">
    <property type="entry name" value="PROKARYOTIC DNA TOPOISOMERASE"/>
    <property type="match status" value="1"/>
</dbReference>
<feature type="region of interest" description="Disordered" evidence="7">
    <location>
        <begin position="528"/>
        <end position="570"/>
    </location>
</feature>
<feature type="compositionally biased region" description="Gly residues" evidence="7">
    <location>
        <begin position="549"/>
        <end position="570"/>
    </location>
</feature>
<feature type="compositionally biased region" description="Polar residues" evidence="7">
    <location>
        <begin position="683"/>
        <end position="692"/>
    </location>
</feature>
<dbReference type="SMART" id="SM00437">
    <property type="entry name" value="TOP1Ac"/>
    <property type="match status" value="1"/>
</dbReference>
<evidence type="ECO:0000256" key="5">
    <source>
        <dbReference type="ARBA" id="ARBA00023125"/>
    </source>
</evidence>
<dbReference type="GO" id="GO:0006265">
    <property type="term" value="P:DNA topological change"/>
    <property type="evidence" value="ECO:0007669"/>
    <property type="project" value="InterPro"/>
</dbReference>
<dbReference type="Proteomes" id="UP000245956">
    <property type="component" value="Unassembled WGS sequence"/>
</dbReference>
<dbReference type="Pfam" id="PF01751">
    <property type="entry name" value="Toprim"/>
    <property type="match status" value="1"/>
</dbReference>
<evidence type="ECO:0000256" key="7">
    <source>
        <dbReference type="SAM" id="MobiDB-lite"/>
    </source>
</evidence>
<dbReference type="GO" id="GO:0003917">
    <property type="term" value="F:DNA topoisomerase type I (single strand cut, ATP-independent) activity"/>
    <property type="evidence" value="ECO:0007669"/>
    <property type="project" value="UniProtKB-EC"/>
</dbReference>
<dbReference type="FunFam" id="3.40.50.140:FF:000005">
    <property type="entry name" value="DNA topoisomerase"/>
    <property type="match status" value="1"/>
</dbReference>
<comment type="similarity">
    <text evidence="2">Belongs to the type IA topoisomerase family.</text>
</comment>
<dbReference type="SMART" id="SM00436">
    <property type="entry name" value="TOP1Bc"/>
    <property type="match status" value="1"/>
</dbReference>
<dbReference type="EMBL" id="LCWV01000003">
    <property type="protein sequence ID" value="PWI74907.1"/>
    <property type="molecule type" value="Genomic_DNA"/>
</dbReference>
<keyword evidence="6 10" id="KW-0413">Isomerase</keyword>
<proteinExistence type="inferred from homology"/>
<dbReference type="InterPro" id="IPR006171">
    <property type="entry name" value="TOPRIM_dom"/>
</dbReference>
<evidence type="ECO:0000256" key="4">
    <source>
        <dbReference type="ARBA" id="ARBA00023029"/>
    </source>
</evidence>
<dbReference type="PRINTS" id="PR00417">
    <property type="entry name" value="PRTPISMRASEI"/>
</dbReference>
<dbReference type="CDD" id="cd03362">
    <property type="entry name" value="TOPRIM_TopoIA_TopoIII"/>
    <property type="match status" value="1"/>
</dbReference>
<dbReference type="SMART" id="SM00493">
    <property type="entry name" value="TOPRIM"/>
    <property type="match status" value="1"/>
</dbReference>